<evidence type="ECO:0000259" key="1">
    <source>
        <dbReference type="Pfam" id="PF04248"/>
    </source>
</evidence>
<dbReference type="InterPro" id="IPR038694">
    <property type="entry name" value="DUF427_sf"/>
</dbReference>
<dbReference type="PANTHER" id="PTHR43058">
    <property type="entry name" value="SLR0655 PROTEIN"/>
    <property type="match status" value="1"/>
</dbReference>
<reference evidence="3" key="2">
    <citation type="journal article" date="2014" name="Genetics">
        <title>Maintaining two mating types: Structure of the mating type locus and its role in heterokaryosis in Podospora anserina.</title>
        <authorList>
            <person name="Grognet P."/>
            <person name="Bidard F."/>
            <person name="Kuchly C."/>
            <person name="Tong L.C.H."/>
            <person name="Coppin E."/>
            <person name="Benkhali J.A."/>
            <person name="Couloux A."/>
            <person name="Wincker P."/>
            <person name="Debuchy R."/>
            <person name="Silar P."/>
        </authorList>
    </citation>
    <scope>GENOME REANNOTATION</scope>
    <source>
        <strain evidence="3">S / ATCC MYA-4624 / DSM 980 / FGSC 10383</strain>
    </source>
</reference>
<dbReference type="InterPro" id="IPR007361">
    <property type="entry name" value="DUF427"/>
</dbReference>
<dbReference type="STRING" id="515849.A0A090D4T1"/>
<name>A0A090D4T1_PODAN</name>
<dbReference type="eggNOG" id="ENOG502S7JC">
    <property type="taxonomic scope" value="Eukaryota"/>
</dbReference>
<proteinExistence type="predicted"/>
<reference evidence="2 3" key="1">
    <citation type="journal article" date="2008" name="Genome Biol.">
        <title>The genome sequence of the model ascomycete fungus Podospora anserina.</title>
        <authorList>
            <person name="Espagne E."/>
            <person name="Lespinet O."/>
            <person name="Malagnac F."/>
            <person name="Da Silva C."/>
            <person name="Jaillon O."/>
            <person name="Porcel B.M."/>
            <person name="Couloux A."/>
            <person name="Aury J.-M."/>
            <person name="Segurens B."/>
            <person name="Poulain J."/>
            <person name="Anthouard V."/>
            <person name="Grossetete S."/>
            <person name="Khalili H."/>
            <person name="Coppin E."/>
            <person name="Dequard-Chablat M."/>
            <person name="Picard M."/>
            <person name="Contamine V."/>
            <person name="Arnaise S."/>
            <person name="Bourdais A."/>
            <person name="Berteaux-Lecellier V."/>
            <person name="Gautheret D."/>
            <person name="de Vries R.P."/>
            <person name="Battaglia E."/>
            <person name="Coutinho P.M."/>
            <person name="Danchin E.G.J."/>
            <person name="Henrissat B."/>
            <person name="El Khoury R."/>
            <person name="Sainsard-Chanet A."/>
            <person name="Boivin A."/>
            <person name="Pinan-Lucarre B."/>
            <person name="Sellem C.H."/>
            <person name="Debuchy R."/>
            <person name="Wincker P."/>
            <person name="Weissenbach J."/>
            <person name="Silar P."/>
        </authorList>
    </citation>
    <scope>NUCLEOTIDE SEQUENCE [LARGE SCALE GENOMIC DNA]</scope>
    <source>
        <strain evidence="3">S / ATCC MYA-4624 / DSM 980 / FGSC 10383</strain>
    </source>
</reference>
<dbReference type="AlphaFoldDB" id="A0A090D4T1"/>
<evidence type="ECO:0000313" key="2">
    <source>
        <dbReference type="EMBL" id="CDP24598.1"/>
    </source>
</evidence>
<keyword evidence="3" id="KW-1185">Reference proteome</keyword>
<protein>
    <recommendedName>
        <fullName evidence="1">DUF427 domain-containing protein</fullName>
    </recommendedName>
</protein>
<sequence>MSNYNMSAMRKHNVTTFPRPPVVDRVQRHIQIKWHGQLIADCPPGEAYWCLETHHAPTYFIPPSRVRLPLSTTPRTSFDEFRGPITYYAMMSPINAADTVSNRIWSFNEPPKDFEAIKGYLAFFAGPWECYVDGERAQSPPQDFYGGWVTSDIEGINKAPHPWGVPPPWGHEQF</sequence>
<dbReference type="Proteomes" id="UP000001197">
    <property type="component" value="Chromosome 1"/>
</dbReference>
<dbReference type="Gene3D" id="2.170.150.40">
    <property type="entry name" value="Domain of unknown function (DUF427)"/>
    <property type="match status" value="1"/>
</dbReference>
<dbReference type="Pfam" id="PF04248">
    <property type="entry name" value="NTP_transf_9"/>
    <property type="match status" value="1"/>
</dbReference>
<organism evidence="2 3">
    <name type="scientific">Podospora anserina (strain S / ATCC MYA-4624 / DSM 980 / FGSC 10383)</name>
    <name type="common">Pleurage anserina</name>
    <dbReference type="NCBI Taxonomy" id="515849"/>
    <lineage>
        <taxon>Eukaryota</taxon>
        <taxon>Fungi</taxon>
        <taxon>Dikarya</taxon>
        <taxon>Ascomycota</taxon>
        <taxon>Pezizomycotina</taxon>
        <taxon>Sordariomycetes</taxon>
        <taxon>Sordariomycetidae</taxon>
        <taxon>Sordariales</taxon>
        <taxon>Podosporaceae</taxon>
        <taxon>Podospora</taxon>
        <taxon>Podospora anserina</taxon>
    </lineage>
</organism>
<feature type="domain" description="DUF427" evidence="1">
    <location>
        <begin position="30"/>
        <end position="125"/>
    </location>
</feature>
<dbReference type="InParanoid" id="A0A090D4T1"/>
<evidence type="ECO:0000313" key="3">
    <source>
        <dbReference type="Proteomes" id="UP000001197"/>
    </source>
</evidence>
<dbReference type="PANTHER" id="PTHR43058:SF1">
    <property type="entry name" value="DUF427 DOMAIN-CONTAINING PROTEIN"/>
    <property type="match status" value="1"/>
</dbReference>
<accession>A0A090D4T1</accession>
<dbReference type="EMBL" id="FO904936">
    <property type="protein sequence ID" value="CDP24598.1"/>
    <property type="molecule type" value="Genomic_DNA"/>
</dbReference>